<protein>
    <submittedName>
        <fullName evidence="5">Sugar ABC transporter substrate-binding protein</fullName>
    </submittedName>
</protein>
<keyword evidence="3 4" id="KW-0732">Signal</keyword>
<evidence type="ECO:0000256" key="2">
    <source>
        <dbReference type="ARBA" id="ARBA00022448"/>
    </source>
</evidence>
<dbReference type="PROSITE" id="PS51257">
    <property type="entry name" value="PROKAR_LIPOPROTEIN"/>
    <property type="match status" value="1"/>
</dbReference>
<keyword evidence="2" id="KW-0813">Transport</keyword>
<evidence type="ECO:0000256" key="3">
    <source>
        <dbReference type="ARBA" id="ARBA00022729"/>
    </source>
</evidence>
<evidence type="ECO:0000256" key="4">
    <source>
        <dbReference type="SAM" id="SignalP"/>
    </source>
</evidence>
<comment type="similarity">
    <text evidence="1">Belongs to the bacterial solute-binding protein 1 family.</text>
</comment>
<accession>A0A933SCE2</accession>
<organism evidence="5 6">
    <name type="scientific">Eiseniibacteriota bacterium</name>
    <dbReference type="NCBI Taxonomy" id="2212470"/>
    <lineage>
        <taxon>Bacteria</taxon>
        <taxon>Candidatus Eiseniibacteriota</taxon>
    </lineage>
</organism>
<dbReference type="PANTHER" id="PTHR43649">
    <property type="entry name" value="ARABINOSE-BINDING PROTEIN-RELATED"/>
    <property type="match status" value="1"/>
</dbReference>
<dbReference type="AlphaFoldDB" id="A0A933SCE2"/>
<reference evidence="5" key="1">
    <citation type="submission" date="2020-07" db="EMBL/GenBank/DDBJ databases">
        <title>Huge and variable diversity of episymbiotic CPR bacteria and DPANN archaea in groundwater ecosystems.</title>
        <authorList>
            <person name="He C.Y."/>
            <person name="Keren R."/>
            <person name="Whittaker M."/>
            <person name="Farag I.F."/>
            <person name="Doudna J."/>
            <person name="Cate J.H.D."/>
            <person name="Banfield J.F."/>
        </authorList>
    </citation>
    <scope>NUCLEOTIDE SEQUENCE</scope>
    <source>
        <strain evidence="5">NC_groundwater_1813_Pr3_B-0.1um_71_17</strain>
    </source>
</reference>
<dbReference type="InterPro" id="IPR006059">
    <property type="entry name" value="SBP"/>
</dbReference>
<evidence type="ECO:0000256" key="1">
    <source>
        <dbReference type="ARBA" id="ARBA00008520"/>
    </source>
</evidence>
<proteinExistence type="inferred from homology"/>
<dbReference type="Proteomes" id="UP000696931">
    <property type="component" value="Unassembled WGS sequence"/>
</dbReference>
<dbReference type="EMBL" id="JACRIW010000032">
    <property type="protein sequence ID" value="MBI5168695.1"/>
    <property type="molecule type" value="Genomic_DNA"/>
</dbReference>
<feature type="signal peptide" evidence="4">
    <location>
        <begin position="1"/>
        <end position="20"/>
    </location>
</feature>
<dbReference type="CDD" id="cd14747">
    <property type="entry name" value="PBP2_MalE"/>
    <property type="match status" value="1"/>
</dbReference>
<dbReference type="PANTHER" id="PTHR43649:SF34">
    <property type="entry name" value="ABC TRANSPORTER PERIPLASMIC-BINDING PROTEIN YCJN-RELATED"/>
    <property type="match status" value="1"/>
</dbReference>
<feature type="chain" id="PRO_5037426950" evidence="4">
    <location>
        <begin position="21"/>
        <end position="429"/>
    </location>
</feature>
<evidence type="ECO:0000313" key="6">
    <source>
        <dbReference type="Proteomes" id="UP000696931"/>
    </source>
</evidence>
<name>A0A933SCE2_UNCEI</name>
<gene>
    <name evidence="5" type="ORF">HZA61_04320</name>
</gene>
<sequence length="429" mass="47824">MNFRAAGLLVLGILAASAGAGCAPKDGRTVVRMWAMGREGEVVQELLPAFERENPGVRVIVQQVPWSAAHEKLITSYVGRSTPDVSQLGNTWIPEFAALGAIEPLNERLATGASFDSSAFFPGIWDTNVLEGVVYGVPWYVDTRLLFYRKDILRQAGHDRVPGDWAGFTQALRDVKRVVGKDRFAIFLPTNEWNPPVIAGLQAGSPLLAEDGTRAAFRDSAFRRGFDWYMSLYFEGLAPSISGNEVANLYQEFARGYFSMYISGPWQLGEFRNRLPAELQDDWGTAPLPGPTGPASGVSLAGGSSLVLYRASKHKAEAWKLIEYLARPDVQLEFWRLSGDLPGRVEAWRDTALQADPNMRAFGEQLTRVVATPKVPEWEQIAIRVQEQVERAVRRAAPPDTVLSDLSEQVDRMLEKRRWLHARRRGEVR</sequence>
<comment type="caution">
    <text evidence="5">The sequence shown here is derived from an EMBL/GenBank/DDBJ whole genome shotgun (WGS) entry which is preliminary data.</text>
</comment>
<dbReference type="Pfam" id="PF01547">
    <property type="entry name" value="SBP_bac_1"/>
    <property type="match status" value="1"/>
</dbReference>
<dbReference type="SUPFAM" id="SSF53850">
    <property type="entry name" value="Periplasmic binding protein-like II"/>
    <property type="match status" value="1"/>
</dbReference>
<evidence type="ECO:0000313" key="5">
    <source>
        <dbReference type="EMBL" id="MBI5168695.1"/>
    </source>
</evidence>
<dbReference type="Gene3D" id="3.40.190.10">
    <property type="entry name" value="Periplasmic binding protein-like II"/>
    <property type="match status" value="2"/>
</dbReference>
<dbReference type="InterPro" id="IPR050490">
    <property type="entry name" value="Bact_solute-bd_prot1"/>
</dbReference>